<accession>A0AAW6ANW2</accession>
<dbReference type="InterPro" id="IPR027417">
    <property type="entry name" value="P-loop_NTPase"/>
</dbReference>
<name>A0AAW6ANW2_9ACTN</name>
<dbReference type="SUPFAM" id="SSF52540">
    <property type="entry name" value="P-loop containing nucleoside triphosphate hydrolases"/>
    <property type="match status" value="1"/>
</dbReference>
<dbReference type="AlphaFoldDB" id="A0AAW6ANW2"/>
<gene>
    <name evidence="1" type="ORF">PMW86_05510</name>
</gene>
<dbReference type="EMBL" id="JAQLEC010000016">
    <property type="protein sequence ID" value="MDB1839042.1"/>
    <property type="molecule type" value="Genomic_DNA"/>
</dbReference>
<reference evidence="1" key="1">
    <citation type="submission" date="2023-01" db="EMBL/GenBank/DDBJ databases">
        <title>Human gut microbiome strain richness.</title>
        <authorList>
            <person name="Chen-Liaw A."/>
        </authorList>
    </citation>
    <scope>NUCLEOTIDE SEQUENCE</scope>
    <source>
        <strain evidence="1">D54st1_D6_D54t1_190329</strain>
    </source>
</reference>
<dbReference type="Proteomes" id="UP001212741">
    <property type="component" value="Unassembled WGS sequence"/>
</dbReference>
<sequence>MAWVDRTTYMERLWALEGAWDIKVITGMRRSGKSELMKAFSASVARRDPSSNNVYIDLLDLDNELLLEYQRCIAKS</sequence>
<proteinExistence type="predicted"/>
<evidence type="ECO:0008006" key="3">
    <source>
        <dbReference type="Google" id="ProtNLM"/>
    </source>
</evidence>
<comment type="caution">
    <text evidence="1">The sequence shown here is derived from an EMBL/GenBank/DDBJ whole genome shotgun (WGS) entry which is preliminary data.</text>
</comment>
<dbReference type="Gene3D" id="3.40.50.300">
    <property type="entry name" value="P-loop containing nucleotide triphosphate hydrolases"/>
    <property type="match status" value="1"/>
</dbReference>
<evidence type="ECO:0000313" key="1">
    <source>
        <dbReference type="EMBL" id="MDB1839042.1"/>
    </source>
</evidence>
<dbReference type="RefSeq" id="WP_229077144.1">
    <property type="nucleotide sequence ID" value="NZ_JADNPG010000004.1"/>
</dbReference>
<protein>
    <recommendedName>
        <fullName evidence="3">AAA domain-containing protein</fullName>
    </recommendedName>
</protein>
<organism evidence="1 2">
    <name type="scientific">Collinsella aerofaciens</name>
    <dbReference type="NCBI Taxonomy" id="74426"/>
    <lineage>
        <taxon>Bacteria</taxon>
        <taxon>Bacillati</taxon>
        <taxon>Actinomycetota</taxon>
        <taxon>Coriobacteriia</taxon>
        <taxon>Coriobacteriales</taxon>
        <taxon>Coriobacteriaceae</taxon>
        <taxon>Collinsella</taxon>
    </lineage>
</organism>
<evidence type="ECO:0000313" key="2">
    <source>
        <dbReference type="Proteomes" id="UP001212741"/>
    </source>
</evidence>